<evidence type="ECO:0000313" key="3">
    <source>
        <dbReference type="Proteomes" id="UP000708208"/>
    </source>
</evidence>
<dbReference type="AlphaFoldDB" id="A0A8J2L687"/>
<accession>A0A8J2L687</accession>
<feature type="transmembrane region" description="Helical" evidence="1">
    <location>
        <begin position="31"/>
        <end position="53"/>
    </location>
</feature>
<sequence length="71" mass="8124">MGIVVAKLAIVMGLGWVFDIISWAIGPTYTYLFFAADLFNSLQGLFILIVIIWRKRVLEVLHLRKSCLQKI</sequence>
<dbReference type="OrthoDB" id="6082634at2759"/>
<feature type="transmembrane region" description="Helical" evidence="1">
    <location>
        <begin position="5"/>
        <end position="25"/>
    </location>
</feature>
<keyword evidence="3" id="KW-1185">Reference proteome</keyword>
<organism evidence="2 3">
    <name type="scientific">Allacma fusca</name>
    <dbReference type="NCBI Taxonomy" id="39272"/>
    <lineage>
        <taxon>Eukaryota</taxon>
        <taxon>Metazoa</taxon>
        <taxon>Ecdysozoa</taxon>
        <taxon>Arthropoda</taxon>
        <taxon>Hexapoda</taxon>
        <taxon>Collembola</taxon>
        <taxon>Symphypleona</taxon>
        <taxon>Sminthuridae</taxon>
        <taxon>Allacma</taxon>
    </lineage>
</organism>
<proteinExistence type="predicted"/>
<protein>
    <submittedName>
        <fullName evidence="2">Uncharacterized protein</fullName>
    </submittedName>
</protein>
<reference evidence="2" key="1">
    <citation type="submission" date="2021-06" db="EMBL/GenBank/DDBJ databases">
        <authorList>
            <person name="Hodson N. C."/>
            <person name="Mongue J. A."/>
            <person name="Jaron S. K."/>
        </authorList>
    </citation>
    <scope>NUCLEOTIDE SEQUENCE</scope>
</reference>
<keyword evidence="1" id="KW-1133">Transmembrane helix</keyword>
<dbReference type="EMBL" id="CAJVCH010549026">
    <property type="protein sequence ID" value="CAG7828827.1"/>
    <property type="molecule type" value="Genomic_DNA"/>
</dbReference>
<evidence type="ECO:0000313" key="2">
    <source>
        <dbReference type="EMBL" id="CAG7828827.1"/>
    </source>
</evidence>
<name>A0A8J2L687_9HEXA</name>
<evidence type="ECO:0000256" key="1">
    <source>
        <dbReference type="SAM" id="Phobius"/>
    </source>
</evidence>
<gene>
    <name evidence="2" type="ORF">AFUS01_LOCUS38726</name>
</gene>
<comment type="caution">
    <text evidence="2">The sequence shown here is derived from an EMBL/GenBank/DDBJ whole genome shotgun (WGS) entry which is preliminary data.</text>
</comment>
<keyword evidence="1" id="KW-0812">Transmembrane</keyword>
<keyword evidence="1" id="KW-0472">Membrane</keyword>
<dbReference type="Proteomes" id="UP000708208">
    <property type="component" value="Unassembled WGS sequence"/>
</dbReference>